<gene>
    <name evidence="1" type="ORF">PIB30_099382</name>
</gene>
<organism evidence="1 2">
    <name type="scientific">Stylosanthes scabra</name>
    <dbReference type="NCBI Taxonomy" id="79078"/>
    <lineage>
        <taxon>Eukaryota</taxon>
        <taxon>Viridiplantae</taxon>
        <taxon>Streptophyta</taxon>
        <taxon>Embryophyta</taxon>
        <taxon>Tracheophyta</taxon>
        <taxon>Spermatophyta</taxon>
        <taxon>Magnoliopsida</taxon>
        <taxon>eudicotyledons</taxon>
        <taxon>Gunneridae</taxon>
        <taxon>Pentapetalae</taxon>
        <taxon>rosids</taxon>
        <taxon>fabids</taxon>
        <taxon>Fabales</taxon>
        <taxon>Fabaceae</taxon>
        <taxon>Papilionoideae</taxon>
        <taxon>50 kb inversion clade</taxon>
        <taxon>dalbergioids sensu lato</taxon>
        <taxon>Dalbergieae</taxon>
        <taxon>Pterocarpus clade</taxon>
        <taxon>Stylosanthes</taxon>
    </lineage>
</organism>
<comment type="caution">
    <text evidence="1">The sequence shown here is derived from an EMBL/GenBank/DDBJ whole genome shotgun (WGS) entry which is preliminary data.</text>
</comment>
<sequence>MAFSHGTIHKCNGRRFLLDGVIGGRKSEDAVAADSDVAGFQRRRAWKPKLRGGWWWRMRRRREGSSDFEKQRDAMKERRDREKIGWGQRWGRGGGGCGVESNVIQCSLVERLAATEMRMALFGRFRGGRGDGLWRRGWFGRGVTERRGWFGRASFGGVVS</sequence>
<accession>A0ABU6UYS3</accession>
<evidence type="ECO:0000313" key="2">
    <source>
        <dbReference type="Proteomes" id="UP001341840"/>
    </source>
</evidence>
<protein>
    <submittedName>
        <fullName evidence="1">Uncharacterized protein</fullName>
    </submittedName>
</protein>
<reference evidence="1 2" key="1">
    <citation type="journal article" date="2023" name="Plants (Basel)">
        <title>Bridging the Gap: Combining Genomics and Transcriptomics Approaches to Understand Stylosanthes scabra, an Orphan Legume from the Brazilian Caatinga.</title>
        <authorList>
            <person name="Ferreira-Neto J.R.C."/>
            <person name="da Silva M.D."/>
            <person name="Binneck E."/>
            <person name="de Melo N.F."/>
            <person name="da Silva R.H."/>
            <person name="de Melo A.L.T.M."/>
            <person name="Pandolfi V."/>
            <person name="Bustamante F.O."/>
            <person name="Brasileiro-Vidal A.C."/>
            <person name="Benko-Iseppon A.M."/>
        </authorList>
    </citation>
    <scope>NUCLEOTIDE SEQUENCE [LARGE SCALE GENOMIC DNA]</scope>
    <source>
        <tissue evidence="1">Leaves</tissue>
    </source>
</reference>
<dbReference type="Proteomes" id="UP001341840">
    <property type="component" value="Unassembled WGS sequence"/>
</dbReference>
<dbReference type="EMBL" id="JASCZI010123479">
    <property type="protein sequence ID" value="MED6165425.1"/>
    <property type="molecule type" value="Genomic_DNA"/>
</dbReference>
<keyword evidence="2" id="KW-1185">Reference proteome</keyword>
<evidence type="ECO:0000313" key="1">
    <source>
        <dbReference type="EMBL" id="MED6165425.1"/>
    </source>
</evidence>
<name>A0ABU6UYS3_9FABA</name>
<proteinExistence type="predicted"/>